<evidence type="ECO:0000256" key="16">
    <source>
        <dbReference type="ARBA" id="ARBA00059438"/>
    </source>
</evidence>
<dbReference type="GO" id="GO:0000012">
    <property type="term" value="P:single strand break repair"/>
    <property type="evidence" value="ECO:0007669"/>
    <property type="project" value="TreeGrafter"/>
</dbReference>
<dbReference type="PANTHER" id="PTHR12486">
    <property type="entry name" value="APRATAXIN-RELATED"/>
    <property type="match status" value="1"/>
</dbReference>
<keyword evidence="10" id="KW-0238">DNA-binding</keyword>
<keyword evidence="9" id="KW-0862">Zinc</keyword>
<dbReference type="GO" id="GO:0005634">
    <property type="term" value="C:nucleus"/>
    <property type="evidence" value="ECO:0007669"/>
    <property type="project" value="UniProtKB-SubCell"/>
</dbReference>
<evidence type="ECO:0000256" key="15">
    <source>
        <dbReference type="ARBA" id="ARBA00044713"/>
    </source>
</evidence>
<comment type="function">
    <text evidence="16">DNA-binding protein involved in single-strand DNA break repair, double-strand DNA break repair and base excision repair. Resolves abortive DNA ligation intermediates formed either at base excision sites, or when DNA ligases attempt to repair non-ligatable breaks induced by reactive oxygen species. Catalyzes the release of adenylate groups covalently linked to 5'-phosphate termini, resulting in the production of 5'-phosphate termini that can be efficiently rejoined. Likewise, catalyzes the release of 3'-linked guanosine (DNAppG) and inosine (DNAppI) from DNA, but has higher specific activity with 5'-linked adenosine (AppDNA).</text>
</comment>
<evidence type="ECO:0000313" key="21">
    <source>
        <dbReference type="EMBL" id="TKA69044.1"/>
    </source>
</evidence>
<dbReference type="GO" id="GO:0003697">
    <property type="term" value="F:single-stranded DNA binding"/>
    <property type="evidence" value="ECO:0007669"/>
    <property type="project" value="TreeGrafter"/>
</dbReference>
<dbReference type="GO" id="GO:0030983">
    <property type="term" value="F:mismatched DNA binding"/>
    <property type="evidence" value="ECO:0007669"/>
    <property type="project" value="TreeGrafter"/>
</dbReference>
<comment type="catalytic activity">
    <reaction evidence="14">
        <text>a 5'-end adenosine-5'-diphospho-5'-2'-deoxyribonucleoside-DNA + H2O = a 5'-end 5'-phospho-2'-deoxyribonucleoside-DNA + AMP + 2 H(+)</text>
        <dbReference type="Rhea" id="RHEA:52128"/>
        <dbReference type="Rhea" id="RHEA-COMP:13180"/>
        <dbReference type="Rhea" id="RHEA-COMP:13181"/>
        <dbReference type="ChEBI" id="CHEBI:15377"/>
        <dbReference type="ChEBI" id="CHEBI:15378"/>
        <dbReference type="ChEBI" id="CHEBI:136412"/>
        <dbReference type="ChEBI" id="CHEBI:136413"/>
        <dbReference type="ChEBI" id="CHEBI:456215"/>
        <dbReference type="EC" id="3.6.1.71"/>
    </reaction>
</comment>
<evidence type="ECO:0000256" key="12">
    <source>
        <dbReference type="ARBA" id="ARBA00023242"/>
    </source>
</evidence>
<dbReference type="GO" id="GO:0046872">
    <property type="term" value="F:metal ion binding"/>
    <property type="evidence" value="ECO:0007669"/>
    <property type="project" value="UniProtKB-KW"/>
</dbReference>
<keyword evidence="7" id="KW-0227">DNA damage</keyword>
<dbReference type="InterPro" id="IPR032566">
    <property type="entry name" value="Znf-C2HE"/>
</dbReference>
<evidence type="ECO:0000256" key="2">
    <source>
        <dbReference type="ARBA" id="ARBA00004496"/>
    </source>
</evidence>
<comment type="catalytic activity">
    <reaction evidence="15">
        <text>a 5'-end adenosine-5'-diphospho-5'-ribonucleoside-2'-deoxyribonucleotide-DNA + H2O = a 5'-end 5'-phospho-ribonucleoside-2'-deoxyribonucleotide-DNA + AMP + 2 H(+)</text>
        <dbReference type="Rhea" id="RHEA:52132"/>
        <dbReference type="Rhea" id="RHEA-COMP:13182"/>
        <dbReference type="Rhea" id="RHEA-COMP:13183"/>
        <dbReference type="ChEBI" id="CHEBI:15377"/>
        <dbReference type="ChEBI" id="CHEBI:15378"/>
        <dbReference type="ChEBI" id="CHEBI:136414"/>
        <dbReference type="ChEBI" id="CHEBI:136415"/>
        <dbReference type="ChEBI" id="CHEBI:456215"/>
        <dbReference type="EC" id="3.6.1.71"/>
    </reaction>
</comment>
<dbReference type="PROSITE" id="PS51084">
    <property type="entry name" value="HIT_2"/>
    <property type="match status" value="1"/>
</dbReference>
<evidence type="ECO:0000256" key="5">
    <source>
        <dbReference type="ARBA" id="ARBA00022490"/>
    </source>
</evidence>
<accession>A0A4U0WYX3</accession>
<dbReference type="SUPFAM" id="SSF54197">
    <property type="entry name" value="HIT-like"/>
    <property type="match status" value="1"/>
</dbReference>
<dbReference type="GO" id="GO:0003725">
    <property type="term" value="F:double-stranded RNA binding"/>
    <property type="evidence" value="ECO:0007669"/>
    <property type="project" value="TreeGrafter"/>
</dbReference>
<evidence type="ECO:0000259" key="20">
    <source>
        <dbReference type="PROSITE" id="PS51084"/>
    </source>
</evidence>
<dbReference type="Pfam" id="PF16278">
    <property type="entry name" value="zf-C2HE"/>
    <property type="match status" value="1"/>
</dbReference>
<proteinExistence type="predicted"/>
<dbReference type="InterPro" id="IPR036265">
    <property type="entry name" value="HIT-like_sf"/>
</dbReference>
<dbReference type="OrthoDB" id="3512845at2759"/>
<evidence type="ECO:0000256" key="11">
    <source>
        <dbReference type="ARBA" id="ARBA00023204"/>
    </source>
</evidence>
<dbReference type="Proteomes" id="UP000308768">
    <property type="component" value="Unassembled WGS sequence"/>
</dbReference>
<keyword evidence="11" id="KW-0234">DNA repair</keyword>
<name>A0A4U0WYX3_9PEZI</name>
<feature type="domain" description="HIT" evidence="20">
    <location>
        <begin position="143"/>
        <end position="283"/>
    </location>
</feature>
<keyword evidence="22" id="KW-1185">Reference proteome</keyword>
<dbReference type="Pfam" id="PF01230">
    <property type="entry name" value="HIT"/>
    <property type="match status" value="1"/>
</dbReference>
<evidence type="ECO:0000313" key="22">
    <source>
        <dbReference type="Proteomes" id="UP000308768"/>
    </source>
</evidence>
<comment type="catalytic activity">
    <reaction evidence="13">
        <text>a 3'-end 2'-deoxyribonucleotide-3'-diphospho-5'-guanosine-DNA + H2O = a 3'-end 2'-deoxyribonucleotide 3'-phosphate-DNA + GMP + 2 H(+)</text>
        <dbReference type="Rhea" id="RHEA:52140"/>
        <dbReference type="Rhea" id="RHEA-COMP:13186"/>
        <dbReference type="Rhea" id="RHEA-COMP:13187"/>
        <dbReference type="ChEBI" id="CHEBI:15377"/>
        <dbReference type="ChEBI" id="CHEBI:15378"/>
        <dbReference type="ChEBI" id="CHEBI:58115"/>
        <dbReference type="ChEBI" id="CHEBI:136419"/>
        <dbReference type="ChEBI" id="CHEBI:136420"/>
        <dbReference type="EC" id="3.6.1.72"/>
    </reaction>
</comment>
<dbReference type="GO" id="GO:0005737">
    <property type="term" value="C:cytoplasm"/>
    <property type="evidence" value="ECO:0007669"/>
    <property type="project" value="UniProtKB-SubCell"/>
</dbReference>
<evidence type="ECO:0000256" key="13">
    <source>
        <dbReference type="ARBA" id="ARBA00024601"/>
    </source>
</evidence>
<comment type="caution">
    <text evidence="21">The sequence shown here is derived from an EMBL/GenBank/DDBJ whole genome shotgun (WGS) entry which is preliminary data.</text>
</comment>
<organism evidence="21 22">
    <name type="scientific">Cryomyces minteri</name>
    <dbReference type="NCBI Taxonomy" id="331657"/>
    <lineage>
        <taxon>Eukaryota</taxon>
        <taxon>Fungi</taxon>
        <taxon>Dikarya</taxon>
        <taxon>Ascomycota</taxon>
        <taxon>Pezizomycotina</taxon>
        <taxon>Dothideomycetes</taxon>
        <taxon>Dothideomycetes incertae sedis</taxon>
        <taxon>Cryomyces</taxon>
    </lineage>
</organism>
<evidence type="ECO:0000256" key="17">
    <source>
        <dbReference type="ARBA" id="ARBA00068941"/>
    </source>
</evidence>
<reference evidence="21 22" key="1">
    <citation type="submission" date="2017-03" db="EMBL/GenBank/DDBJ databases">
        <title>Genomes of endolithic fungi from Antarctica.</title>
        <authorList>
            <person name="Coleine C."/>
            <person name="Masonjones S."/>
            <person name="Stajich J.E."/>
        </authorList>
    </citation>
    <scope>NUCLEOTIDE SEQUENCE [LARGE SCALE GENOMIC DNA]</scope>
    <source>
        <strain evidence="21 22">CCFEE 5187</strain>
    </source>
</reference>
<evidence type="ECO:0000256" key="4">
    <source>
        <dbReference type="ARBA" id="ARBA00012496"/>
    </source>
</evidence>
<dbReference type="EC" id="3.6.1.71" evidence="4"/>
<evidence type="ECO:0000256" key="1">
    <source>
        <dbReference type="ARBA" id="ARBA00004123"/>
    </source>
</evidence>
<dbReference type="GO" id="GO:0033699">
    <property type="term" value="F:DNA 5'-adenosine monophosphate hydrolase activity"/>
    <property type="evidence" value="ECO:0007669"/>
    <property type="project" value="UniProtKB-EC"/>
</dbReference>
<dbReference type="AlphaFoldDB" id="A0A4U0WYX3"/>
<evidence type="ECO:0000256" key="10">
    <source>
        <dbReference type="ARBA" id="ARBA00023125"/>
    </source>
</evidence>
<dbReference type="GO" id="GO:1990165">
    <property type="term" value="F:single-strand break-containing DNA binding"/>
    <property type="evidence" value="ECO:0007669"/>
    <property type="project" value="TreeGrafter"/>
</dbReference>
<dbReference type="STRING" id="331657.A0A4U0WYX3"/>
<keyword evidence="6" id="KW-0479">Metal-binding</keyword>
<evidence type="ECO:0000256" key="6">
    <source>
        <dbReference type="ARBA" id="ARBA00022723"/>
    </source>
</evidence>
<evidence type="ECO:0000256" key="9">
    <source>
        <dbReference type="ARBA" id="ARBA00022833"/>
    </source>
</evidence>
<evidence type="ECO:0000256" key="8">
    <source>
        <dbReference type="ARBA" id="ARBA00022801"/>
    </source>
</evidence>
<dbReference type="FunFam" id="3.30.428.10:FF:000017">
    <property type="entry name" value="Aprataxin-like protein"/>
    <property type="match status" value="1"/>
</dbReference>
<evidence type="ECO:0000256" key="19">
    <source>
        <dbReference type="PROSITE-ProRule" id="PRU00464"/>
    </source>
</evidence>
<protein>
    <recommendedName>
        <fullName evidence="17">Aprataxin-like protein</fullName>
        <ecNumber evidence="4">3.6.1.71</ecNumber>
        <ecNumber evidence="3">3.6.1.72</ecNumber>
    </recommendedName>
    <alternativeName>
        <fullName evidence="18">Hit family protein 3</fullName>
    </alternativeName>
</protein>
<dbReference type="EMBL" id="NAJN01000761">
    <property type="protein sequence ID" value="TKA69044.1"/>
    <property type="molecule type" value="Genomic_DNA"/>
</dbReference>
<feature type="short sequence motif" description="Histidine triad motif" evidence="19">
    <location>
        <begin position="268"/>
        <end position="272"/>
    </location>
</feature>
<dbReference type="GO" id="GO:0120108">
    <property type="term" value="F:DNA-3'-diphospho-5'-guanosine diphosphatase activity"/>
    <property type="evidence" value="ECO:0007669"/>
    <property type="project" value="UniProtKB-EC"/>
</dbReference>
<dbReference type="EC" id="3.6.1.72" evidence="3"/>
<evidence type="ECO:0000256" key="14">
    <source>
        <dbReference type="ARBA" id="ARBA00044639"/>
    </source>
</evidence>
<evidence type="ECO:0000256" key="18">
    <source>
        <dbReference type="ARBA" id="ARBA00076243"/>
    </source>
</evidence>
<dbReference type="InterPro" id="IPR011146">
    <property type="entry name" value="HIT-like"/>
</dbReference>
<comment type="subcellular location">
    <subcellularLocation>
        <location evidence="2">Cytoplasm</location>
    </subcellularLocation>
    <subcellularLocation>
        <location evidence="1">Nucleus</location>
    </subcellularLocation>
</comment>
<evidence type="ECO:0000256" key="3">
    <source>
        <dbReference type="ARBA" id="ARBA00012495"/>
    </source>
</evidence>
<keyword evidence="5" id="KW-0963">Cytoplasm</keyword>
<dbReference type="Gene3D" id="3.30.428.10">
    <property type="entry name" value="HIT-like"/>
    <property type="match status" value="1"/>
</dbReference>
<gene>
    <name evidence="21" type="ORF">B0A49_07121</name>
</gene>
<keyword evidence="12" id="KW-0539">Nucleus</keyword>
<sequence>MESESAKQANALISRFYKRAFGGGGDGSGGRRDAALVVAAAVAGTQILRAHPFRKAAARAKFAERMANAGEGANDAIGQDEMTGTVIPNSAHKRHASPARPKNAFTELMSKKPHAPTPSRPAAAATAASSARTVFSGRDGLGAYTADPAAFSPSRVVYHTETSVVINDLYPKSSVHLLLLPRSPLNQLHPFDAFDDPAFLASVLAETQRVRGLLAAELRRRYGHVSALDRARTAALDADGPAAATLPPGRDWAADIISGVHAHPSMAHLHVHVLSRDMHSPCMRHPRHYESFNTPFLVPVEDFPLAKHDPRRHPGRSGFLDRDLQCWRCGRNFGRAFKRLKQHLEEEFEAWKRV</sequence>
<dbReference type="PANTHER" id="PTHR12486:SF4">
    <property type="entry name" value="APRATAXIN"/>
    <property type="match status" value="1"/>
</dbReference>
<evidence type="ECO:0000256" key="7">
    <source>
        <dbReference type="ARBA" id="ARBA00022763"/>
    </source>
</evidence>
<keyword evidence="8" id="KW-0378">Hydrolase</keyword>